<evidence type="ECO:0000256" key="9">
    <source>
        <dbReference type="ARBA" id="ARBA00034006"/>
    </source>
</evidence>
<evidence type="ECO:0000313" key="12">
    <source>
        <dbReference type="Proteomes" id="UP000004129"/>
    </source>
</evidence>
<dbReference type="PROSITE" id="PS00152">
    <property type="entry name" value="ATPASE_ALPHA_BETA"/>
    <property type="match status" value="1"/>
</dbReference>
<dbReference type="InterPro" id="IPR020003">
    <property type="entry name" value="ATPase_a/bsu_AS"/>
</dbReference>
<keyword evidence="6" id="KW-0653">Protein transport</keyword>
<dbReference type="SMART" id="SM00382">
    <property type="entry name" value="AAA"/>
    <property type="match status" value="1"/>
</dbReference>
<dbReference type="InterPro" id="IPR003593">
    <property type="entry name" value="AAA+_ATPase"/>
</dbReference>
<sequence>MNMSETGGNPPFSIDIQKFRDALHNTAPMKLTGKVTQIIGLVIESQGPTVTVGELCYVSSHFAGMPPIPAEVVGFREGSVLLMPVGEMQGIGPGCEVIATGRRLRVKVGPELLGRVLDGLGNPIDGKGPILAKEEYPLQAPPPPPLTRPRIHDNLYVGVRAIDGLITLGDGQRIGIMAGSGVGKSTLLSMVARNTEADISVITLVGERGREVRDFIERDLGEEGLKHSVVVVATSDQPALVRIKGAMTGTAIAEYFRDQGHKVVLMMDSVTRFAMAQREVGLTIGEPPATRGYTPSVFAMLPRLLERAGTSEKGSITGIYTVLVDGDDMNEPIADAVRSILDGHIVLSRRIAAQNHFPAIDVLGSVSRVMYEVVDKSHLEAAQEMRQLMAVYAEAEDLIHIGAYVKGSSPKIDAAIQKIDGINAFLCQDIYEVTSYEETEQRLLTAVGKAAPAASTASAEQLAEEAS</sequence>
<dbReference type="PATRIC" id="fig|679201.3.peg.1375"/>
<accession>G5GQ30</accession>
<dbReference type="eggNOG" id="COG1157">
    <property type="taxonomic scope" value="Bacteria"/>
</dbReference>
<dbReference type="Pfam" id="PF00006">
    <property type="entry name" value="ATP-synt_ab"/>
    <property type="match status" value="1"/>
</dbReference>
<dbReference type="InterPro" id="IPR050053">
    <property type="entry name" value="ATPase_alpha/beta_chains"/>
</dbReference>
<name>G5GQ30_9FIRM</name>
<evidence type="ECO:0000256" key="3">
    <source>
        <dbReference type="ARBA" id="ARBA00022490"/>
    </source>
</evidence>
<dbReference type="GO" id="GO:0008564">
    <property type="term" value="F:protein-exporting ATPase activity"/>
    <property type="evidence" value="ECO:0007669"/>
    <property type="project" value="UniProtKB-EC"/>
</dbReference>
<dbReference type="STRING" id="679201.HMPREF9334_01361"/>
<organism evidence="11 12">
    <name type="scientific">Selenomonas infelix ATCC 43532</name>
    <dbReference type="NCBI Taxonomy" id="679201"/>
    <lineage>
        <taxon>Bacteria</taxon>
        <taxon>Bacillati</taxon>
        <taxon>Bacillota</taxon>
        <taxon>Negativicutes</taxon>
        <taxon>Selenomonadales</taxon>
        <taxon>Selenomonadaceae</taxon>
        <taxon>Selenomonas</taxon>
    </lineage>
</organism>
<dbReference type="Pfam" id="PF02874">
    <property type="entry name" value="ATP-synt_ab_N"/>
    <property type="match status" value="1"/>
</dbReference>
<dbReference type="InterPro" id="IPR005714">
    <property type="entry name" value="ATPase_T3SS_FliI/YscN"/>
</dbReference>
<dbReference type="PANTHER" id="PTHR15184">
    <property type="entry name" value="ATP SYNTHASE"/>
    <property type="match status" value="1"/>
</dbReference>
<comment type="subcellular location">
    <subcellularLocation>
        <location evidence="1">Cytoplasm</location>
    </subcellularLocation>
</comment>
<evidence type="ECO:0000256" key="5">
    <source>
        <dbReference type="ARBA" id="ARBA00022840"/>
    </source>
</evidence>
<dbReference type="NCBIfam" id="TIGR01026">
    <property type="entry name" value="fliI_yscN"/>
    <property type="match status" value="1"/>
</dbReference>
<dbReference type="GO" id="GO:0030257">
    <property type="term" value="C:type III protein secretion system complex"/>
    <property type="evidence" value="ECO:0007669"/>
    <property type="project" value="InterPro"/>
</dbReference>
<comment type="caution">
    <text evidence="11">The sequence shown here is derived from an EMBL/GenBank/DDBJ whole genome shotgun (WGS) entry which is preliminary data.</text>
</comment>
<keyword evidence="4" id="KW-0547">Nucleotide-binding</keyword>
<keyword evidence="12" id="KW-1185">Reference proteome</keyword>
<feature type="domain" description="AAA+ ATPase" evidence="10">
    <location>
        <begin position="170"/>
        <end position="352"/>
    </location>
</feature>
<keyword evidence="11" id="KW-0282">Flagellum</keyword>
<dbReference type="InterPro" id="IPR027417">
    <property type="entry name" value="P-loop_NTPase"/>
</dbReference>
<keyword evidence="5" id="KW-0067">ATP-binding</keyword>
<evidence type="ECO:0000313" key="11">
    <source>
        <dbReference type="EMBL" id="EHG20465.1"/>
    </source>
</evidence>
<evidence type="ECO:0000259" key="10">
    <source>
        <dbReference type="SMART" id="SM00382"/>
    </source>
</evidence>
<keyword evidence="2" id="KW-0813">Transport</keyword>
<dbReference type="InterPro" id="IPR000194">
    <property type="entry name" value="ATPase_F1/V1/A1_a/bsu_nucl-bd"/>
</dbReference>
<dbReference type="InterPro" id="IPR040627">
    <property type="entry name" value="T3SS_ATPase_C"/>
</dbReference>
<dbReference type="GO" id="GO:0071973">
    <property type="term" value="P:bacterial-type flagellum-dependent cell motility"/>
    <property type="evidence" value="ECO:0007669"/>
    <property type="project" value="InterPro"/>
</dbReference>
<dbReference type="Gene3D" id="3.40.50.12240">
    <property type="match status" value="1"/>
</dbReference>
<dbReference type="GO" id="GO:0005524">
    <property type="term" value="F:ATP binding"/>
    <property type="evidence" value="ECO:0007669"/>
    <property type="project" value="UniProtKB-KW"/>
</dbReference>
<dbReference type="EMBL" id="ACZM01000015">
    <property type="protein sequence ID" value="EHG20465.1"/>
    <property type="molecule type" value="Genomic_DNA"/>
</dbReference>
<dbReference type="InterPro" id="IPR004100">
    <property type="entry name" value="ATPase_F1/V1/A1_a/bsu_N"/>
</dbReference>
<keyword evidence="11" id="KW-0969">Cilium</keyword>
<evidence type="ECO:0000256" key="4">
    <source>
        <dbReference type="ARBA" id="ARBA00022741"/>
    </source>
</evidence>
<dbReference type="Pfam" id="PF18269">
    <property type="entry name" value="T3SS_ATPase_C"/>
    <property type="match status" value="1"/>
</dbReference>
<evidence type="ECO:0000256" key="6">
    <source>
        <dbReference type="ARBA" id="ARBA00022927"/>
    </source>
</evidence>
<dbReference type="CDD" id="cd01136">
    <property type="entry name" value="ATPase_flagellum-secretory_path_III"/>
    <property type="match status" value="1"/>
</dbReference>
<gene>
    <name evidence="11" type="ORF">HMPREF9334_01361</name>
</gene>
<dbReference type="GO" id="GO:0016887">
    <property type="term" value="F:ATP hydrolysis activity"/>
    <property type="evidence" value="ECO:0007669"/>
    <property type="project" value="InterPro"/>
</dbReference>
<dbReference type="CDD" id="cd18117">
    <property type="entry name" value="ATP-synt_flagellum-secretory_path_III_N"/>
    <property type="match status" value="1"/>
</dbReference>
<evidence type="ECO:0000256" key="7">
    <source>
        <dbReference type="ARBA" id="ARBA00022967"/>
    </source>
</evidence>
<evidence type="ECO:0000256" key="1">
    <source>
        <dbReference type="ARBA" id="ARBA00004496"/>
    </source>
</evidence>
<dbReference type="FunFam" id="3.40.50.12240:FF:000002">
    <property type="entry name" value="Flagellum-specific ATP synthase FliI"/>
    <property type="match status" value="1"/>
</dbReference>
<protein>
    <submittedName>
        <fullName evidence="11">Flagellar protein export ATPase FliI</fullName>
    </submittedName>
</protein>
<dbReference type="GO" id="GO:0046933">
    <property type="term" value="F:proton-transporting ATP synthase activity, rotational mechanism"/>
    <property type="evidence" value="ECO:0007669"/>
    <property type="project" value="TreeGrafter"/>
</dbReference>
<dbReference type="SUPFAM" id="SSF52540">
    <property type="entry name" value="P-loop containing nucleoside triphosphate hydrolases"/>
    <property type="match status" value="1"/>
</dbReference>
<dbReference type="GO" id="GO:0005737">
    <property type="term" value="C:cytoplasm"/>
    <property type="evidence" value="ECO:0007669"/>
    <property type="project" value="UniProtKB-SubCell"/>
</dbReference>
<dbReference type="Proteomes" id="UP000004129">
    <property type="component" value="Unassembled WGS sequence"/>
</dbReference>
<dbReference type="CDD" id="cd18114">
    <property type="entry name" value="ATP-synt_flagellum-secretory_path_III_C"/>
    <property type="match status" value="1"/>
</dbReference>
<dbReference type="NCBIfam" id="TIGR03497">
    <property type="entry name" value="FliI_clade2"/>
    <property type="match status" value="1"/>
</dbReference>
<evidence type="ECO:0000256" key="2">
    <source>
        <dbReference type="ARBA" id="ARBA00022448"/>
    </source>
</evidence>
<dbReference type="RefSeq" id="WP_006692808.1">
    <property type="nucleotide sequence ID" value="NZ_JH376799.1"/>
</dbReference>
<evidence type="ECO:0000256" key="8">
    <source>
        <dbReference type="ARBA" id="ARBA00023065"/>
    </source>
</evidence>
<dbReference type="GO" id="GO:0030254">
    <property type="term" value="P:protein secretion by the type III secretion system"/>
    <property type="evidence" value="ECO:0007669"/>
    <property type="project" value="InterPro"/>
</dbReference>
<keyword evidence="11" id="KW-0966">Cell projection</keyword>
<dbReference type="PANTHER" id="PTHR15184:SF9">
    <property type="entry name" value="SPI-1 TYPE 3 SECRETION SYSTEM ATPASE"/>
    <property type="match status" value="1"/>
</dbReference>
<keyword evidence="8" id="KW-0406">Ion transport</keyword>
<keyword evidence="3" id="KW-0963">Cytoplasm</keyword>
<dbReference type="AlphaFoldDB" id="G5GQ30"/>
<reference evidence="11 12" key="1">
    <citation type="submission" date="2011-08" db="EMBL/GenBank/DDBJ databases">
        <title>The Genome Sequence of Selenomonas infelix ATCC 43532.</title>
        <authorList>
            <consortium name="The Broad Institute Genome Sequencing Platform"/>
            <person name="Earl A."/>
            <person name="Ward D."/>
            <person name="Feldgarden M."/>
            <person name="Gevers D."/>
            <person name="Izard J."/>
            <person name="Blanton J.M."/>
            <person name="Baranova O.V."/>
            <person name="Dewhirst F.E."/>
            <person name="Young S.K."/>
            <person name="Zeng Q."/>
            <person name="Gargeya S."/>
            <person name="Fitzgerald M."/>
            <person name="Haas B."/>
            <person name="Abouelleil A."/>
            <person name="Alvarado L."/>
            <person name="Arachchi H.M."/>
            <person name="Berlin A."/>
            <person name="Brown A."/>
            <person name="Chapman S.B."/>
            <person name="Chen Z."/>
            <person name="Dunbar C."/>
            <person name="Freedman E."/>
            <person name="Gearin G."/>
            <person name="Gellesch M."/>
            <person name="Goldberg J."/>
            <person name="Griggs A."/>
            <person name="Gujja S."/>
            <person name="Heiman D."/>
            <person name="Howarth C."/>
            <person name="Larson L."/>
            <person name="Lui A."/>
            <person name="MacDonald P.J.P."/>
            <person name="Montmayeur A."/>
            <person name="Murphy C."/>
            <person name="Neiman D."/>
            <person name="Pearson M."/>
            <person name="Priest M."/>
            <person name="Roberts A."/>
            <person name="Saif S."/>
            <person name="Shea T."/>
            <person name="Shenoy N."/>
            <person name="Sisk P."/>
            <person name="Stolte C."/>
            <person name="Sykes S."/>
            <person name="Wortman J."/>
            <person name="Nusbaum C."/>
            <person name="Birren B."/>
        </authorList>
    </citation>
    <scope>NUCLEOTIDE SEQUENCE [LARGE SCALE GENOMIC DNA]</scope>
    <source>
        <strain evidence="11 12">ATCC 43532</strain>
    </source>
</reference>
<comment type="catalytic activity">
    <reaction evidence="9">
        <text>ATP + H2O + cellular proteinSide 1 = ADP + phosphate + cellular proteinSide 2.</text>
        <dbReference type="EC" id="7.4.2.8"/>
    </reaction>
</comment>
<dbReference type="HOGENOM" id="CLU_022398_5_1_9"/>
<dbReference type="InterPro" id="IPR022425">
    <property type="entry name" value="FliI_clade2"/>
</dbReference>
<dbReference type="GO" id="GO:0044780">
    <property type="term" value="P:bacterial-type flagellum assembly"/>
    <property type="evidence" value="ECO:0007669"/>
    <property type="project" value="InterPro"/>
</dbReference>
<keyword evidence="7" id="KW-1278">Translocase</keyword>
<dbReference type="OrthoDB" id="9803053at2"/>
<proteinExistence type="predicted"/>